<reference evidence="3 4" key="1">
    <citation type="submission" date="2019-08" db="EMBL/GenBank/DDBJ databases">
        <authorList>
            <person name="Liang Q."/>
        </authorList>
    </citation>
    <scope>NUCLEOTIDE SEQUENCE [LARGE SCALE GENOMIC DNA]</scope>
    <source>
        <strain evidence="3 4">V1718</strain>
    </source>
</reference>
<evidence type="ECO:0000313" key="3">
    <source>
        <dbReference type="EMBL" id="QED28191.1"/>
    </source>
</evidence>
<dbReference type="OrthoDB" id="9792998at2"/>
<feature type="transmembrane region" description="Helical" evidence="2">
    <location>
        <begin position="76"/>
        <end position="103"/>
    </location>
</feature>
<evidence type="ECO:0000256" key="1">
    <source>
        <dbReference type="SAM" id="MobiDB-lite"/>
    </source>
</evidence>
<dbReference type="RefSeq" id="WP_146960396.1">
    <property type="nucleotide sequence ID" value="NZ_CP042467.1"/>
</dbReference>
<organism evidence="3 4">
    <name type="scientific">Microvenator marinus</name>
    <dbReference type="NCBI Taxonomy" id="2600177"/>
    <lineage>
        <taxon>Bacteria</taxon>
        <taxon>Deltaproteobacteria</taxon>
        <taxon>Bradymonadales</taxon>
        <taxon>Microvenatoraceae</taxon>
        <taxon>Microvenator</taxon>
    </lineage>
</organism>
<keyword evidence="2" id="KW-0812">Transmembrane</keyword>
<feature type="compositionally biased region" description="Low complexity" evidence="1">
    <location>
        <begin position="9"/>
        <end position="28"/>
    </location>
</feature>
<dbReference type="EMBL" id="CP042467">
    <property type="protein sequence ID" value="QED28191.1"/>
    <property type="molecule type" value="Genomic_DNA"/>
</dbReference>
<gene>
    <name evidence="3" type="ORF">FRD01_13305</name>
</gene>
<evidence type="ECO:0000256" key="2">
    <source>
        <dbReference type="SAM" id="Phobius"/>
    </source>
</evidence>
<feature type="transmembrane region" description="Helical" evidence="2">
    <location>
        <begin position="53"/>
        <end position="70"/>
    </location>
</feature>
<keyword evidence="2" id="KW-1133">Transmembrane helix</keyword>
<sequence length="126" mass="14146">MSNNDDWGQPQQPQQPQPQQTQQPVQQPTNDWQQPGAPGQLQKVRHKLENEDIIAMVASFFLPGLGQILLGQTKKGAAILAAMIFTCGAGYIVTLLVVADAYFVAQCKKDRPVDDWEIFPDYNRYM</sequence>
<name>A0A5B8XSE5_9DELT</name>
<dbReference type="KEGG" id="bbae:FRD01_13305"/>
<accession>A0A5B8XSE5</accession>
<feature type="region of interest" description="Disordered" evidence="1">
    <location>
        <begin position="1"/>
        <end position="44"/>
    </location>
</feature>
<keyword evidence="2" id="KW-0472">Membrane</keyword>
<evidence type="ECO:0000313" key="4">
    <source>
        <dbReference type="Proteomes" id="UP000321595"/>
    </source>
</evidence>
<protein>
    <submittedName>
        <fullName evidence="3">Uncharacterized protein</fullName>
    </submittedName>
</protein>
<dbReference type="Proteomes" id="UP000321595">
    <property type="component" value="Chromosome"/>
</dbReference>
<keyword evidence="4" id="KW-1185">Reference proteome</keyword>
<proteinExistence type="predicted"/>
<dbReference type="AlphaFoldDB" id="A0A5B8XSE5"/>